<evidence type="ECO:0000256" key="1">
    <source>
        <dbReference type="ARBA" id="ARBA00022722"/>
    </source>
</evidence>
<comment type="caution">
    <text evidence="5">The sequence shown here is derived from an EMBL/GenBank/DDBJ whole genome shotgun (WGS) entry which is preliminary data.</text>
</comment>
<dbReference type="CDD" id="cd06127">
    <property type="entry name" value="DEDDh"/>
    <property type="match status" value="1"/>
</dbReference>
<dbReference type="InterPro" id="IPR013520">
    <property type="entry name" value="Ribonucl_H"/>
</dbReference>
<dbReference type="GO" id="GO:0004527">
    <property type="term" value="F:exonuclease activity"/>
    <property type="evidence" value="ECO:0007669"/>
    <property type="project" value="UniProtKB-KW"/>
</dbReference>
<evidence type="ECO:0000313" key="5">
    <source>
        <dbReference type="EMBL" id="MDG0815006.1"/>
    </source>
</evidence>
<evidence type="ECO:0000256" key="3">
    <source>
        <dbReference type="ARBA" id="ARBA00022839"/>
    </source>
</evidence>
<proteinExistence type="predicted"/>
<dbReference type="InterPro" id="IPR036397">
    <property type="entry name" value="RNaseH_sf"/>
</dbReference>
<evidence type="ECO:0000313" key="6">
    <source>
        <dbReference type="Proteomes" id="UP001152321"/>
    </source>
</evidence>
<sequence length="205" mass="22432">MRFIAFDFETTGTVPGVDQIIEIGAVRFINGQPDAVFATFVDPLRPIPPGASNVNKIYDHMVKGAPTIDTLLASFAEFCGDDIMVAHNAPFDAQFLTADVKKHESPAPKGIVIDSLPIARKVFPGLPNYKLGTLVQHLKIPTAEFHRAEADATYLGHMFSQMMKRISIGGQAPQVSNLVALTGKPELRFPQIIRQPKQMDFFGGL</sequence>
<accession>A0ABT6DDS9</accession>
<dbReference type="Gene3D" id="3.30.420.10">
    <property type="entry name" value="Ribonuclease H-like superfamily/Ribonuclease H"/>
    <property type="match status" value="1"/>
</dbReference>
<protein>
    <submittedName>
        <fullName evidence="5">3'-5' exonuclease</fullName>
    </submittedName>
</protein>
<dbReference type="InterPro" id="IPR006054">
    <property type="entry name" value="DnaQ"/>
</dbReference>
<dbReference type="RefSeq" id="WP_277576485.1">
    <property type="nucleotide sequence ID" value="NZ_JANRMI010000001.1"/>
</dbReference>
<dbReference type="SUPFAM" id="SSF53098">
    <property type="entry name" value="Ribonuclease H-like"/>
    <property type="match status" value="1"/>
</dbReference>
<gene>
    <name evidence="5" type="ORF">NWE73_01435</name>
</gene>
<name>A0ABT6DDS9_9BACT</name>
<feature type="domain" description="Exonuclease" evidence="4">
    <location>
        <begin position="2"/>
        <end position="168"/>
    </location>
</feature>
<dbReference type="Proteomes" id="UP001152321">
    <property type="component" value="Unassembled WGS sequence"/>
</dbReference>
<organism evidence="5 6">
    <name type="scientific">Bdellovibrio svalbardensis</name>
    <dbReference type="NCBI Taxonomy" id="2972972"/>
    <lineage>
        <taxon>Bacteria</taxon>
        <taxon>Pseudomonadati</taxon>
        <taxon>Bdellovibrionota</taxon>
        <taxon>Bdellovibrionia</taxon>
        <taxon>Bdellovibrionales</taxon>
        <taxon>Pseudobdellovibrionaceae</taxon>
        <taxon>Bdellovibrio</taxon>
    </lineage>
</organism>
<reference evidence="5" key="1">
    <citation type="submission" date="2022-08" db="EMBL/GenBank/DDBJ databases">
        <title>Novel Bdellovibrio Species Isolated from Svalbard: Designation Bdellovibrio svalbardensis.</title>
        <authorList>
            <person name="Mitchell R.J."/>
            <person name="Choi S.Y."/>
        </authorList>
    </citation>
    <scope>NUCLEOTIDE SEQUENCE</scope>
    <source>
        <strain evidence="5">PAP01</strain>
    </source>
</reference>
<dbReference type="InterPro" id="IPR012337">
    <property type="entry name" value="RNaseH-like_sf"/>
</dbReference>
<keyword evidence="1" id="KW-0540">Nuclease</keyword>
<dbReference type="NCBIfam" id="TIGR00573">
    <property type="entry name" value="dnaq"/>
    <property type="match status" value="1"/>
</dbReference>
<dbReference type="Pfam" id="PF00929">
    <property type="entry name" value="RNase_T"/>
    <property type="match status" value="1"/>
</dbReference>
<keyword evidence="6" id="KW-1185">Reference proteome</keyword>
<dbReference type="EMBL" id="JANRMI010000001">
    <property type="protein sequence ID" value="MDG0815006.1"/>
    <property type="molecule type" value="Genomic_DNA"/>
</dbReference>
<dbReference type="SMART" id="SM00479">
    <property type="entry name" value="EXOIII"/>
    <property type="match status" value="1"/>
</dbReference>
<evidence type="ECO:0000256" key="2">
    <source>
        <dbReference type="ARBA" id="ARBA00022801"/>
    </source>
</evidence>
<dbReference type="PANTHER" id="PTHR30231">
    <property type="entry name" value="DNA POLYMERASE III SUBUNIT EPSILON"/>
    <property type="match status" value="1"/>
</dbReference>
<keyword evidence="3 5" id="KW-0269">Exonuclease</keyword>
<keyword evidence="2" id="KW-0378">Hydrolase</keyword>
<evidence type="ECO:0000259" key="4">
    <source>
        <dbReference type="SMART" id="SM00479"/>
    </source>
</evidence>
<dbReference type="PANTHER" id="PTHR30231:SF4">
    <property type="entry name" value="PROTEIN NEN2"/>
    <property type="match status" value="1"/>
</dbReference>